<reference evidence="3 4" key="1">
    <citation type="journal article" date="2020" name="Front. Microbiol.">
        <title>Single-cell genomics of novel Actinobacteria with the Wood-Ljungdahl pathway discovered in a serpentinizing system.</title>
        <authorList>
            <person name="Merino N."/>
            <person name="Kawai M."/>
            <person name="Boyd E.S."/>
            <person name="Colman D.R."/>
            <person name="McGlynn S.E."/>
            <person name="Nealson K.H."/>
            <person name="Kurokawa K."/>
            <person name="Hongoh Y."/>
        </authorList>
    </citation>
    <scope>NUCLEOTIDE SEQUENCE [LARGE SCALE GENOMIC DNA]</scope>
    <source>
        <strain evidence="1 4">S06</strain>
        <strain evidence="2 3">S25</strain>
    </source>
</reference>
<evidence type="ECO:0000313" key="1">
    <source>
        <dbReference type="EMBL" id="GFP20783.1"/>
    </source>
</evidence>
<comment type="caution">
    <text evidence="1">The sequence shown here is derived from an EMBL/GenBank/DDBJ whole genome shotgun (WGS) entry which is preliminary data.</text>
</comment>
<dbReference type="SUPFAM" id="SSF48371">
    <property type="entry name" value="ARM repeat"/>
    <property type="match status" value="1"/>
</dbReference>
<dbReference type="Proteomes" id="UP000580051">
    <property type="component" value="Unassembled WGS sequence"/>
</dbReference>
<name>A0A6V8Q9J2_9ACTN</name>
<gene>
    <name evidence="1" type="ORF">HKBW3S06_00010</name>
    <name evidence="2" type="ORF">HKBW3S25_00179</name>
</gene>
<dbReference type="RefSeq" id="WP_176225932.1">
    <property type="nucleotide sequence ID" value="NZ_BLRV01000001.1"/>
</dbReference>
<protein>
    <submittedName>
        <fullName evidence="1">Uncharacterized protein</fullName>
    </submittedName>
</protein>
<evidence type="ECO:0000313" key="2">
    <source>
        <dbReference type="EMBL" id="GFP24742.1"/>
    </source>
</evidence>
<sequence length="719" mass="84698">MKIIKLHEFDKPEDIHVIPFLEFYCGDLVSTICYEAIPENHLEKRPDYYIHEIKAVVEVSEIYDEESNKRSAQWSKITQKLKQDIKNHPKLSHVKGLYLLDTPPVFKFRTNKNMIKKAADQIVEAVIAGQRTTVVFGVTFKIKRVSDKDNDIYFGTFSGGSIDPATTIHKNIFNKLGTANKQLSFVPKGKEVEKRILLLVNRYTFANRISEVIRGLSYAYQEILSYSNIEEVWFQNPTEHGAPTHVLLYTKEFLQQYDTKRLDLTKINAELFGAWFSSFESIGDEHKEKLFAGLRTFLKSKKPHQVFDDKLTREEMARLGLWLVDKERFDETVWLIDQFIDDPDPVEPEHYEGDPESNYHEKIIAGEDPHIITTVRGNLAWVIQKLALRKNYIIKALDYTKTLLRYKNLYAKLQAIIPLIEIAARRQWLEELNPQEYKEFHDVTFDLLRNYAKYPPIAKRLTHVFYYFQDLTTEEALEVLERLKITDESAPLFIYFGIFRQRHYKNQDGRDKKCFDPKRLKKNLEEIIKNNDDQYTNLRGSIAWNFWKLLSKNPDEFDAISPYISLFLEQPYRKNIYDDIARIIKEWIEKKPEKCTPWFEKLLSNIAIYVKTNKQEGRNIWLMPEKIINYIAYHHPEKLETLIEQLVDLWIEGSYIGNPKSLFESYKGIANAGLKKATRTRFKSLYSKMKNLNPRLVQVDWKEAKAEKKAELGRPFDLD</sequence>
<evidence type="ECO:0000313" key="4">
    <source>
        <dbReference type="Proteomes" id="UP000580051"/>
    </source>
</evidence>
<dbReference type="EMBL" id="BLRV01000001">
    <property type="protein sequence ID" value="GFP20783.1"/>
    <property type="molecule type" value="Genomic_DNA"/>
</dbReference>
<accession>A0A6V8Q9J2</accession>
<dbReference type="EMBL" id="BLRX01000011">
    <property type="protein sequence ID" value="GFP24742.1"/>
    <property type="molecule type" value="Genomic_DNA"/>
</dbReference>
<dbReference type="InterPro" id="IPR016024">
    <property type="entry name" value="ARM-type_fold"/>
</dbReference>
<proteinExistence type="predicted"/>
<organism evidence="1 4">
    <name type="scientific">Candidatus Hakubella thermalkaliphila</name>
    <dbReference type="NCBI Taxonomy" id="2754717"/>
    <lineage>
        <taxon>Bacteria</taxon>
        <taxon>Bacillati</taxon>
        <taxon>Actinomycetota</taxon>
        <taxon>Actinomycetota incertae sedis</taxon>
        <taxon>Candidatus Hakubellales</taxon>
        <taxon>Candidatus Hakubellaceae</taxon>
        <taxon>Candidatus Hakubella</taxon>
    </lineage>
</organism>
<dbReference type="Proteomes" id="UP000543224">
    <property type="component" value="Unassembled WGS sequence"/>
</dbReference>
<dbReference type="AlphaFoldDB" id="A0A6V8Q9J2"/>
<evidence type="ECO:0000313" key="3">
    <source>
        <dbReference type="Proteomes" id="UP000543224"/>
    </source>
</evidence>